<feature type="domain" description="Abortive phage infection protein C-terminal" evidence="1">
    <location>
        <begin position="15"/>
        <end position="202"/>
    </location>
</feature>
<reference evidence="2 3" key="1">
    <citation type="submission" date="2016-12" db="EMBL/GenBank/DDBJ databases">
        <title>Genomic Comparison of strains in the 'Actinomyces naeslundii' Group.</title>
        <authorList>
            <person name="Mughal S.R."/>
            <person name="Do T."/>
            <person name="Gilbert S.C."/>
            <person name="Witherden E.A."/>
            <person name="Didelot X."/>
            <person name="Beighton D."/>
        </authorList>
    </citation>
    <scope>NUCLEOTIDE SEQUENCE [LARGE SCALE GENOMIC DNA]</scope>
    <source>
        <strain evidence="2 3">CCUG 33920</strain>
    </source>
</reference>
<dbReference type="Pfam" id="PF10592">
    <property type="entry name" value="AIPR"/>
    <property type="match status" value="1"/>
</dbReference>
<accession>A0A1Q8VBB2</accession>
<sequence>MKLLCDESGLRPGIFDDNVRLHLGGKNSVNQRIYKTLESEQRSNFPFLNNGVTMIATRLEVHGNRMLASGYQIVNGGQTSNQIVQWADSLNESKKNDLLSSVWIPIKIIVSTNPEIRANVTVSTNLQSAISNADIQASSQIAKEVESYFDRSGSEGLRYERQRRGEGLPFARTRVFSTLELDRAVAATVFGDSNKAISDSKELQEENSYVWGDYPPELFYYAAWVTYRVERHIARTANHSVLRAAKYHIAMMASAIALPEFISNFEEEDNEKIQDRLTKMKSPLRKKLKAAPNNQEKIDAAISISANETYDYFANTLQEEGGSLRKDHVRGLQHQKALLARVRDTRASL</sequence>
<dbReference type="AlphaFoldDB" id="A0A1Q8VBB2"/>
<name>A0A1Q8VBB2_9ACTO</name>
<organism evidence="2 3">
    <name type="scientific">Actinomyces oris</name>
    <dbReference type="NCBI Taxonomy" id="544580"/>
    <lineage>
        <taxon>Bacteria</taxon>
        <taxon>Bacillati</taxon>
        <taxon>Actinomycetota</taxon>
        <taxon>Actinomycetes</taxon>
        <taxon>Actinomycetales</taxon>
        <taxon>Actinomycetaceae</taxon>
        <taxon>Actinomyces</taxon>
    </lineage>
</organism>
<evidence type="ECO:0000313" key="3">
    <source>
        <dbReference type="Proteomes" id="UP000186857"/>
    </source>
</evidence>
<gene>
    <name evidence="2" type="ORF">BKH29_03935</name>
</gene>
<comment type="caution">
    <text evidence="2">The sequence shown here is derived from an EMBL/GenBank/DDBJ whole genome shotgun (WGS) entry which is preliminary data.</text>
</comment>
<dbReference type="InterPro" id="IPR018891">
    <property type="entry name" value="AIPR_C"/>
</dbReference>
<dbReference type="Proteomes" id="UP000186857">
    <property type="component" value="Unassembled WGS sequence"/>
</dbReference>
<evidence type="ECO:0000259" key="1">
    <source>
        <dbReference type="Pfam" id="PF10592"/>
    </source>
</evidence>
<protein>
    <recommendedName>
        <fullName evidence="1">Abortive phage infection protein C-terminal domain-containing protein</fullName>
    </recommendedName>
</protein>
<dbReference type="EMBL" id="MSKJ01000007">
    <property type="protein sequence ID" value="OLO45389.1"/>
    <property type="molecule type" value="Genomic_DNA"/>
</dbReference>
<proteinExistence type="predicted"/>
<evidence type="ECO:0000313" key="2">
    <source>
        <dbReference type="EMBL" id="OLO45389.1"/>
    </source>
</evidence>